<gene>
    <name evidence="2" type="ORF">BJI67_01990</name>
</gene>
<keyword evidence="3" id="KW-1185">Reference proteome</keyword>
<dbReference type="InterPro" id="IPR036249">
    <property type="entry name" value="Thioredoxin-like_sf"/>
</dbReference>
<dbReference type="AlphaFoldDB" id="A0A1D8K4Y6"/>
<dbReference type="SUPFAM" id="SSF52833">
    <property type="entry name" value="Thioredoxin-like"/>
    <property type="match status" value="1"/>
</dbReference>
<dbReference type="InterPro" id="IPR003782">
    <property type="entry name" value="SCO1/SenC"/>
</dbReference>
<evidence type="ECO:0000313" key="3">
    <source>
        <dbReference type="Proteomes" id="UP000095342"/>
    </source>
</evidence>
<sequence>MLPSQVKHGRFGKAPKFTGLINQNGQPINSANLAGKVQVVSFLSPYGVHTTPVLVANLRNLYQDLAQSHLLGSKVVFVSYNLDPQHADPKALSQFMHDLADLGSNDSANWQFLTGSESTIGTIVAGRYGVHYHVLDDADKAEYVERMKKTGEYDYAKAINPLAQNAPKHQRIVSHNVVFLVSPNGDIRIRINQADAYPTSRLLYEIVSMLKLPGMDKGGN</sequence>
<evidence type="ECO:0000313" key="2">
    <source>
        <dbReference type="EMBL" id="AOV16004.1"/>
    </source>
</evidence>
<dbReference type="KEGG" id="aaeo:BJI67_01990"/>
<accession>A0A1D8K4Y6</accession>
<dbReference type="Gene3D" id="3.40.30.10">
    <property type="entry name" value="Glutaredoxin"/>
    <property type="match status" value="1"/>
</dbReference>
<evidence type="ECO:0008006" key="4">
    <source>
        <dbReference type="Google" id="ProtNLM"/>
    </source>
</evidence>
<dbReference type="Proteomes" id="UP000095342">
    <property type="component" value="Chromosome"/>
</dbReference>
<dbReference type="EMBL" id="CP017448">
    <property type="protein sequence ID" value="AOV16004.1"/>
    <property type="molecule type" value="Genomic_DNA"/>
</dbReference>
<evidence type="ECO:0000256" key="1">
    <source>
        <dbReference type="ARBA" id="ARBA00010996"/>
    </source>
</evidence>
<organism evidence="2 3">
    <name type="scientific">Acidihalobacter aeolianus</name>
    <dbReference type="NCBI Taxonomy" id="2792603"/>
    <lineage>
        <taxon>Bacteria</taxon>
        <taxon>Pseudomonadati</taxon>
        <taxon>Pseudomonadota</taxon>
        <taxon>Gammaproteobacteria</taxon>
        <taxon>Chromatiales</taxon>
        <taxon>Ectothiorhodospiraceae</taxon>
        <taxon>Acidihalobacter</taxon>
    </lineage>
</organism>
<proteinExistence type="inferred from homology"/>
<dbReference type="Pfam" id="PF02630">
    <property type="entry name" value="SCO1-SenC"/>
    <property type="match status" value="1"/>
</dbReference>
<comment type="similarity">
    <text evidence="1">Belongs to the SCO1/2 family.</text>
</comment>
<reference evidence="2 3" key="1">
    <citation type="submission" date="2016-09" db="EMBL/GenBank/DDBJ databases">
        <title>Acidihalobacter prosperus V6 (DSM14174).</title>
        <authorList>
            <person name="Khaleque H.N."/>
            <person name="Ramsay J.P."/>
            <person name="Murphy R.J.T."/>
            <person name="Kaksonen A.H."/>
            <person name="Boxall N.J."/>
            <person name="Watkin E.L.J."/>
        </authorList>
    </citation>
    <scope>NUCLEOTIDE SEQUENCE [LARGE SCALE GENOMIC DNA]</scope>
    <source>
        <strain evidence="2 3">V6</strain>
    </source>
</reference>
<name>A0A1D8K4Y6_9GAMM</name>
<protein>
    <recommendedName>
        <fullName evidence="4">Thioredoxin domain-containing protein</fullName>
    </recommendedName>
</protein>